<organism evidence="9 11">
    <name type="scientific">Lactobacillus gigeriorum DSM 23908 = CRBIP 24.85</name>
    <dbReference type="NCBI Taxonomy" id="1423751"/>
    <lineage>
        <taxon>Bacteria</taxon>
        <taxon>Bacillati</taxon>
        <taxon>Bacillota</taxon>
        <taxon>Bacilli</taxon>
        <taxon>Lactobacillales</taxon>
        <taxon>Lactobacillaceae</taxon>
        <taxon>Lactobacillus</taxon>
    </lineage>
</organism>
<dbReference type="Pfam" id="PF00528">
    <property type="entry name" value="BPD_transp_1"/>
    <property type="match status" value="1"/>
</dbReference>
<evidence type="ECO:0000256" key="7">
    <source>
        <dbReference type="RuleBase" id="RU363032"/>
    </source>
</evidence>
<dbReference type="EMBL" id="CAKC01000001">
    <property type="protein sequence ID" value="CCI86177.1"/>
    <property type="molecule type" value="Genomic_DNA"/>
</dbReference>
<dbReference type="EMBL" id="AYZO01000005">
    <property type="protein sequence ID" value="KRN14088.1"/>
    <property type="molecule type" value="Genomic_DNA"/>
</dbReference>
<evidence type="ECO:0000313" key="12">
    <source>
        <dbReference type="Proteomes" id="UP000051521"/>
    </source>
</evidence>
<dbReference type="PANTHER" id="PTHR43386:SF1">
    <property type="entry name" value="D,D-DIPEPTIDE TRANSPORT SYSTEM PERMEASE PROTEIN DDPC-RELATED"/>
    <property type="match status" value="1"/>
</dbReference>
<dbReference type="PROSITE" id="PS50928">
    <property type="entry name" value="ABC_TM1"/>
    <property type="match status" value="1"/>
</dbReference>
<feature type="transmembrane region" description="Helical" evidence="7">
    <location>
        <begin position="214"/>
        <end position="236"/>
    </location>
</feature>
<feature type="transmembrane region" description="Helical" evidence="7">
    <location>
        <begin position="272"/>
        <end position="292"/>
    </location>
</feature>
<feature type="domain" description="ABC transmembrane type-1" evidence="8">
    <location>
        <begin position="100"/>
        <end position="292"/>
    </location>
</feature>
<dbReference type="PANTHER" id="PTHR43386">
    <property type="entry name" value="OLIGOPEPTIDE TRANSPORT SYSTEM PERMEASE PROTEIN APPC"/>
    <property type="match status" value="1"/>
</dbReference>
<comment type="subcellular location">
    <subcellularLocation>
        <location evidence="1 7">Cell membrane</location>
        <topology evidence="1 7">Multi-pass membrane protein</topology>
    </subcellularLocation>
</comment>
<dbReference type="GO" id="GO:0005886">
    <property type="term" value="C:plasma membrane"/>
    <property type="evidence" value="ECO:0007669"/>
    <property type="project" value="UniProtKB-SubCell"/>
</dbReference>
<keyword evidence="3" id="KW-1003">Cell membrane</keyword>
<feature type="transmembrane region" description="Helical" evidence="7">
    <location>
        <begin position="104"/>
        <end position="127"/>
    </location>
</feature>
<comment type="caution">
    <text evidence="9">The sequence shown here is derived from an EMBL/GenBank/DDBJ whole genome shotgun (WGS) entry which is preliminary data.</text>
</comment>
<evidence type="ECO:0000256" key="1">
    <source>
        <dbReference type="ARBA" id="ARBA00004651"/>
    </source>
</evidence>
<evidence type="ECO:0000256" key="5">
    <source>
        <dbReference type="ARBA" id="ARBA00022989"/>
    </source>
</evidence>
<accession>I7J198</accession>
<dbReference type="Gene3D" id="1.10.3720.10">
    <property type="entry name" value="MetI-like"/>
    <property type="match status" value="1"/>
</dbReference>
<dbReference type="STRING" id="1423751.FC38_GL001447"/>
<sequence>MADKTKKKQANVKNEPKASLPPSGFRIIMHEIVKDKVALVAFGLIVLILILTFGGSLFLNKDQVTEINIIDSYMGWGQGGHLLGTDDGGRDIFKLLLMGGRNSIMIGLSVTAIIEVTGLIVGLVSGYYGGIVDAIIMRIVDFIQILPQMPIIIVLVTVIPHYNAVTLVLLISMFGWTTTARYFRSFILSQRGRDYVLASKTSGSSNLKIMFREVLPNITSMIIIDVVLMVAGNIGIETALSFLGYGLPITTPSLGTLIGFADDPVNVINRPWLWLPATIMLLIISLSINYVGRALQRAGDARQREN</sequence>
<keyword evidence="2 7" id="KW-0813">Transport</keyword>
<dbReference type="RefSeq" id="WP_008472031.1">
    <property type="nucleotide sequence ID" value="NZ_AYZO01000005.1"/>
</dbReference>
<comment type="similarity">
    <text evidence="7">Belongs to the binding-protein-dependent transport system permease family.</text>
</comment>
<reference evidence="10 12" key="2">
    <citation type="journal article" date="2015" name="Genome Announc.">
        <title>Expanding the biotechnology potential of lactobacilli through comparative genomics of 213 strains and associated genera.</title>
        <authorList>
            <person name="Sun Z."/>
            <person name="Harris H.M."/>
            <person name="McCann A."/>
            <person name="Guo C."/>
            <person name="Argimon S."/>
            <person name="Zhang W."/>
            <person name="Yang X."/>
            <person name="Jeffery I.B."/>
            <person name="Cooney J.C."/>
            <person name="Kagawa T.F."/>
            <person name="Liu W."/>
            <person name="Song Y."/>
            <person name="Salvetti E."/>
            <person name="Wrobel A."/>
            <person name="Rasinkangas P."/>
            <person name="Parkhill J."/>
            <person name="Rea M.C."/>
            <person name="O'Sullivan O."/>
            <person name="Ritari J."/>
            <person name="Douillard F.P."/>
            <person name="Paul Ross R."/>
            <person name="Yang R."/>
            <person name="Briner A.E."/>
            <person name="Felis G.E."/>
            <person name="de Vos W.M."/>
            <person name="Barrangou R."/>
            <person name="Klaenhammer T.R."/>
            <person name="Caufield P.W."/>
            <person name="Cui Y."/>
            <person name="Zhang H."/>
            <person name="O'Toole P.W."/>
        </authorList>
    </citation>
    <scope>NUCLEOTIDE SEQUENCE [LARGE SCALE GENOMIC DNA]</scope>
    <source>
        <strain evidence="10 12">DSM 23908</strain>
    </source>
</reference>
<protein>
    <submittedName>
        <fullName evidence="9">Oligopeptide ABC superfamily ATP binding cassette transporter, permease protein</fullName>
    </submittedName>
    <submittedName>
        <fullName evidence="10">Oligopeptide ABC transporter, permease protein</fullName>
    </submittedName>
</protein>
<dbReference type="InterPro" id="IPR035906">
    <property type="entry name" value="MetI-like_sf"/>
</dbReference>
<keyword evidence="4 7" id="KW-0812">Transmembrane</keyword>
<gene>
    <name evidence="9" type="ORF">BN52_02900</name>
    <name evidence="10" type="ORF">FC38_GL001447</name>
</gene>
<dbReference type="PATRIC" id="fig|1423751.3.peg.1496"/>
<keyword evidence="12" id="KW-1185">Reference proteome</keyword>
<evidence type="ECO:0000313" key="11">
    <source>
        <dbReference type="Proteomes" id="UP000009326"/>
    </source>
</evidence>
<proteinExistence type="inferred from homology"/>
<feature type="transmembrane region" description="Helical" evidence="7">
    <location>
        <begin position="37"/>
        <end position="59"/>
    </location>
</feature>
<evidence type="ECO:0000313" key="9">
    <source>
        <dbReference type="EMBL" id="CCI86177.1"/>
    </source>
</evidence>
<evidence type="ECO:0000256" key="2">
    <source>
        <dbReference type="ARBA" id="ARBA00022448"/>
    </source>
</evidence>
<keyword evidence="5 7" id="KW-1133">Transmembrane helix</keyword>
<evidence type="ECO:0000256" key="6">
    <source>
        <dbReference type="ARBA" id="ARBA00023136"/>
    </source>
</evidence>
<name>I7J198_9LACO</name>
<dbReference type="InterPro" id="IPR000515">
    <property type="entry name" value="MetI-like"/>
</dbReference>
<dbReference type="InterPro" id="IPR050366">
    <property type="entry name" value="BP-dependent_transpt_permease"/>
</dbReference>
<evidence type="ECO:0000256" key="3">
    <source>
        <dbReference type="ARBA" id="ARBA00022475"/>
    </source>
</evidence>
<evidence type="ECO:0000313" key="10">
    <source>
        <dbReference type="EMBL" id="KRN14088.1"/>
    </source>
</evidence>
<evidence type="ECO:0000259" key="8">
    <source>
        <dbReference type="PROSITE" id="PS50928"/>
    </source>
</evidence>
<dbReference type="Proteomes" id="UP000051521">
    <property type="component" value="Unassembled WGS sequence"/>
</dbReference>
<dbReference type="AlphaFoldDB" id="I7J198"/>
<reference evidence="9 11" key="1">
    <citation type="submission" date="2012-06" db="EMBL/GenBank/DDBJ databases">
        <title>Draft genome sequence of Lactobacillus gigeriorum CRBIP 24.85T, isolated from chicken crop.</title>
        <authorList>
            <person name="Cousin S."/>
            <person name="Ma L."/>
            <person name="Creno S."/>
            <person name="Clermont D."/>
            <person name="Loux V."/>
            <person name="Bizet C."/>
            <person name="Bouchier C."/>
        </authorList>
    </citation>
    <scope>NUCLEOTIDE SEQUENCE [LARGE SCALE GENOMIC DNA]</scope>
    <source>
        <strain evidence="11">CRBIP 24.85T</strain>
        <strain evidence="9">Type strain: CRBIP 24.85</strain>
    </source>
</reference>
<dbReference type="OrthoDB" id="9797472at2"/>
<dbReference type="Proteomes" id="UP000009326">
    <property type="component" value="Unassembled WGS sequence"/>
</dbReference>
<dbReference type="SUPFAM" id="SSF161098">
    <property type="entry name" value="MetI-like"/>
    <property type="match status" value="1"/>
</dbReference>
<dbReference type="CDD" id="cd06261">
    <property type="entry name" value="TM_PBP2"/>
    <property type="match status" value="1"/>
</dbReference>
<evidence type="ECO:0000256" key="4">
    <source>
        <dbReference type="ARBA" id="ARBA00022692"/>
    </source>
</evidence>
<keyword evidence="6 7" id="KW-0472">Membrane</keyword>
<dbReference type="GO" id="GO:0055085">
    <property type="term" value="P:transmembrane transport"/>
    <property type="evidence" value="ECO:0007669"/>
    <property type="project" value="InterPro"/>
</dbReference>